<dbReference type="SMART" id="SM01080">
    <property type="entry name" value="CHASE2"/>
    <property type="match status" value="1"/>
</dbReference>
<evidence type="ECO:0000259" key="3">
    <source>
        <dbReference type="PROSITE" id="PS50125"/>
    </source>
</evidence>
<dbReference type="InterPro" id="IPR050697">
    <property type="entry name" value="Adenylyl/Guanylyl_Cyclase_3/4"/>
</dbReference>
<feature type="domain" description="Guanylate cyclase" evidence="3">
    <location>
        <begin position="418"/>
        <end position="550"/>
    </location>
</feature>
<dbReference type="Proteomes" id="UP001595715">
    <property type="component" value="Unassembled WGS sequence"/>
</dbReference>
<dbReference type="PANTHER" id="PTHR43081:SF1">
    <property type="entry name" value="ADENYLATE CYCLASE, TERMINAL-DIFFERENTIATION SPECIFIC"/>
    <property type="match status" value="1"/>
</dbReference>
<evidence type="ECO:0000313" key="5">
    <source>
        <dbReference type="Proteomes" id="UP001595715"/>
    </source>
</evidence>
<dbReference type="InterPro" id="IPR029787">
    <property type="entry name" value="Nucleotide_cyclase"/>
</dbReference>
<dbReference type="InterPro" id="IPR007890">
    <property type="entry name" value="CHASE2"/>
</dbReference>
<feature type="transmembrane region" description="Helical" evidence="2">
    <location>
        <begin position="304"/>
        <end position="322"/>
    </location>
</feature>
<sequence length="608" mass="67827">MNKSLGKWKWSFNLLILAVLLTVYAFDSLQNVSNSLADYNARQGAKGIAPHEDIVVVAIDEESIQTLGQFPWSRDVYISFLQALGQEQNRPKAIAFDILFTDPGEDPQIDADLAAELRKHDNVILPSYINTENEFTRTTVANKSAPLQAQEIVKPIPEFSEAVQPAHINRLLDDDGVIRRTWLQIETPEGKIPSLAFQAAKMYGADVDHFLGYSDPGPNPLSEITIQYVSDANGFMTIPFSYVLTGDVPLENFKDRIVLVGYTSAGVTDEGVTPIEKSMKLVYAHANIVNQLINNVHIQVIPPWVDLAGMLVLYVLTLFLVWRFRSIWALLYFVIGLALLLGGQYYLYPHHVIWTVTYTMFALVLTFLVNMTIKSFAESLQKNFITKQFGRYISPVLVQKIVKDNIEIQLGGVSKEATIMFLDIRGFTGLSEKLSPEEVVDFLNTMFNFITKTTLDNHGSIDKFIGDAAMIIFNAPLDVQEHEYYAVKTALEIQRGMVAIRQSIFEKHGVTVNVGIGINTGTVVVGNIGSFLRIDYTAIGDNVNIAARIESSTTAGQVLVSESTYEATKSQFRYEYVGEKLFKGKSSTINVYEPIGLIDESSEHDTES</sequence>
<dbReference type="Pfam" id="PF00211">
    <property type="entry name" value="Guanylate_cyc"/>
    <property type="match status" value="1"/>
</dbReference>
<dbReference type="SUPFAM" id="SSF55073">
    <property type="entry name" value="Nucleotide cyclase"/>
    <property type="match status" value="1"/>
</dbReference>
<dbReference type="SMART" id="SM00044">
    <property type="entry name" value="CYCc"/>
    <property type="match status" value="1"/>
</dbReference>
<dbReference type="PROSITE" id="PS50125">
    <property type="entry name" value="GUANYLATE_CYCLASE_2"/>
    <property type="match status" value="1"/>
</dbReference>
<dbReference type="Pfam" id="PF05226">
    <property type="entry name" value="CHASE2"/>
    <property type="match status" value="1"/>
</dbReference>
<dbReference type="InterPro" id="IPR001054">
    <property type="entry name" value="A/G_cyclase"/>
</dbReference>
<organism evidence="4 5">
    <name type="scientific">Paenibacillus xanthanilyticus</name>
    <dbReference type="NCBI Taxonomy" id="1783531"/>
    <lineage>
        <taxon>Bacteria</taxon>
        <taxon>Bacillati</taxon>
        <taxon>Bacillota</taxon>
        <taxon>Bacilli</taxon>
        <taxon>Bacillales</taxon>
        <taxon>Paenibacillaceae</taxon>
        <taxon>Paenibacillus</taxon>
    </lineage>
</organism>
<evidence type="ECO:0000256" key="1">
    <source>
        <dbReference type="ARBA" id="ARBA00005381"/>
    </source>
</evidence>
<evidence type="ECO:0000256" key="2">
    <source>
        <dbReference type="SAM" id="Phobius"/>
    </source>
</evidence>
<gene>
    <name evidence="4" type="ORF">ACFOZ8_19860</name>
</gene>
<keyword evidence="2" id="KW-0472">Membrane</keyword>
<proteinExistence type="inferred from homology"/>
<dbReference type="EMBL" id="JBHSAM010000028">
    <property type="protein sequence ID" value="MFC4101910.1"/>
    <property type="molecule type" value="Genomic_DNA"/>
</dbReference>
<dbReference type="RefSeq" id="WP_377720504.1">
    <property type="nucleotide sequence ID" value="NZ_JBHSAM010000028.1"/>
</dbReference>
<accession>A0ABV8K7C5</accession>
<keyword evidence="2" id="KW-0812">Transmembrane</keyword>
<comment type="caution">
    <text evidence="4">The sequence shown here is derived from an EMBL/GenBank/DDBJ whole genome shotgun (WGS) entry which is preliminary data.</text>
</comment>
<dbReference type="CDD" id="cd07302">
    <property type="entry name" value="CHD"/>
    <property type="match status" value="1"/>
</dbReference>
<reference evidence="5" key="1">
    <citation type="journal article" date="2019" name="Int. J. Syst. Evol. Microbiol.">
        <title>The Global Catalogue of Microorganisms (GCM) 10K type strain sequencing project: providing services to taxonomists for standard genome sequencing and annotation.</title>
        <authorList>
            <consortium name="The Broad Institute Genomics Platform"/>
            <consortium name="The Broad Institute Genome Sequencing Center for Infectious Disease"/>
            <person name="Wu L."/>
            <person name="Ma J."/>
        </authorList>
    </citation>
    <scope>NUCLEOTIDE SEQUENCE [LARGE SCALE GENOMIC DNA]</scope>
    <source>
        <strain evidence="5">IBRC-M 10987</strain>
    </source>
</reference>
<keyword evidence="2" id="KW-1133">Transmembrane helix</keyword>
<feature type="transmembrane region" description="Helical" evidence="2">
    <location>
        <begin position="329"/>
        <end position="347"/>
    </location>
</feature>
<evidence type="ECO:0000313" key="4">
    <source>
        <dbReference type="EMBL" id="MFC4101910.1"/>
    </source>
</evidence>
<keyword evidence="5" id="KW-1185">Reference proteome</keyword>
<name>A0ABV8K7C5_9BACL</name>
<dbReference type="PANTHER" id="PTHR43081">
    <property type="entry name" value="ADENYLATE CYCLASE, TERMINAL-DIFFERENTIATION SPECIFIC-RELATED"/>
    <property type="match status" value="1"/>
</dbReference>
<dbReference type="Gene3D" id="3.30.70.1230">
    <property type="entry name" value="Nucleotide cyclase"/>
    <property type="match status" value="1"/>
</dbReference>
<feature type="transmembrane region" description="Helical" evidence="2">
    <location>
        <begin position="353"/>
        <end position="373"/>
    </location>
</feature>
<protein>
    <submittedName>
        <fullName evidence="4">CHASE2 domain-containing protein</fullName>
    </submittedName>
</protein>
<comment type="similarity">
    <text evidence="1">Belongs to the adenylyl cyclase class-3 family.</text>
</comment>